<organism evidence="2 3">
    <name type="scientific">Daedalea quercina L-15889</name>
    <dbReference type="NCBI Taxonomy" id="1314783"/>
    <lineage>
        <taxon>Eukaryota</taxon>
        <taxon>Fungi</taxon>
        <taxon>Dikarya</taxon>
        <taxon>Basidiomycota</taxon>
        <taxon>Agaricomycotina</taxon>
        <taxon>Agaricomycetes</taxon>
        <taxon>Polyporales</taxon>
        <taxon>Fomitopsis</taxon>
    </lineage>
</organism>
<feature type="region of interest" description="Disordered" evidence="1">
    <location>
        <begin position="25"/>
        <end position="52"/>
    </location>
</feature>
<dbReference type="OrthoDB" id="3032797at2759"/>
<gene>
    <name evidence="2" type="ORF">DAEQUDRAFT_387955</name>
</gene>
<dbReference type="AlphaFoldDB" id="A0A165NYE0"/>
<dbReference type="Proteomes" id="UP000076727">
    <property type="component" value="Unassembled WGS sequence"/>
</dbReference>
<protein>
    <submittedName>
        <fullName evidence="2">Uncharacterized protein</fullName>
    </submittedName>
</protein>
<keyword evidence="3" id="KW-1185">Reference proteome</keyword>
<evidence type="ECO:0000313" key="2">
    <source>
        <dbReference type="EMBL" id="KZT67529.1"/>
    </source>
</evidence>
<sequence length="229" mass="25768">MDTIRSVLPADATARVLEEYLTSVSQSRESDYDSDEAMSTDSEGSFIEEGSSSLATSSDVASALSRMTLFDMLHNADIESDDSAFSSDDEFAEDSIREQQKLRKDLVMGRSPALVLRWCPKELNDLHEAYMKQLTDADVELAELTGVPNDVIVRRAATIEYIAPPDVSGRDTAAIVRELRMRSSKEIAETEKPDSLRALVLLAQALFRREKEIKKLLYRKYQMDEDEED</sequence>
<evidence type="ECO:0000313" key="3">
    <source>
        <dbReference type="Proteomes" id="UP000076727"/>
    </source>
</evidence>
<evidence type="ECO:0000256" key="1">
    <source>
        <dbReference type="SAM" id="MobiDB-lite"/>
    </source>
</evidence>
<reference evidence="2 3" key="1">
    <citation type="journal article" date="2016" name="Mol. Biol. Evol.">
        <title>Comparative Genomics of Early-Diverging Mushroom-Forming Fungi Provides Insights into the Origins of Lignocellulose Decay Capabilities.</title>
        <authorList>
            <person name="Nagy L.G."/>
            <person name="Riley R."/>
            <person name="Tritt A."/>
            <person name="Adam C."/>
            <person name="Daum C."/>
            <person name="Floudas D."/>
            <person name="Sun H."/>
            <person name="Yadav J.S."/>
            <person name="Pangilinan J."/>
            <person name="Larsson K.H."/>
            <person name="Matsuura K."/>
            <person name="Barry K."/>
            <person name="Labutti K."/>
            <person name="Kuo R."/>
            <person name="Ohm R.A."/>
            <person name="Bhattacharya S.S."/>
            <person name="Shirouzu T."/>
            <person name="Yoshinaga Y."/>
            <person name="Martin F.M."/>
            <person name="Grigoriev I.V."/>
            <person name="Hibbett D.S."/>
        </authorList>
    </citation>
    <scope>NUCLEOTIDE SEQUENCE [LARGE SCALE GENOMIC DNA]</scope>
    <source>
        <strain evidence="2 3">L-15889</strain>
    </source>
</reference>
<accession>A0A165NYE0</accession>
<proteinExistence type="predicted"/>
<name>A0A165NYE0_9APHY</name>
<feature type="compositionally biased region" description="Low complexity" evidence="1">
    <location>
        <begin position="42"/>
        <end position="52"/>
    </location>
</feature>
<dbReference type="EMBL" id="KV429075">
    <property type="protein sequence ID" value="KZT67529.1"/>
    <property type="molecule type" value="Genomic_DNA"/>
</dbReference>